<keyword evidence="1" id="KW-0472">Membrane</keyword>
<dbReference type="Proteomes" id="UP000095347">
    <property type="component" value="Unassembled WGS sequence"/>
</dbReference>
<feature type="transmembrane region" description="Helical" evidence="1">
    <location>
        <begin position="31"/>
        <end position="57"/>
    </location>
</feature>
<keyword evidence="1" id="KW-1133">Transmembrane helix</keyword>
<dbReference type="EMBL" id="MCGG01000027">
    <property type="protein sequence ID" value="OEJ66912.1"/>
    <property type="molecule type" value="Genomic_DNA"/>
</dbReference>
<reference evidence="3" key="1">
    <citation type="submission" date="2016-07" db="EMBL/GenBank/DDBJ databases">
        <authorList>
            <person name="Florea S."/>
            <person name="Webb J.S."/>
            <person name="Jaromczyk J."/>
            <person name="Schardl C.L."/>
        </authorList>
    </citation>
    <scope>NUCLEOTIDE SEQUENCE [LARGE SCALE GENOMIC DNA]</scope>
    <source>
        <strain evidence="3">MV-1</strain>
    </source>
</reference>
<evidence type="ECO:0000313" key="2">
    <source>
        <dbReference type="EMBL" id="OEJ66912.1"/>
    </source>
</evidence>
<organism evidence="2 3">
    <name type="scientific">Magnetovibrio blakemorei</name>
    <dbReference type="NCBI Taxonomy" id="28181"/>
    <lineage>
        <taxon>Bacteria</taxon>
        <taxon>Pseudomonadati</taxon>
        <taxon>Pseudomonadota</taxon>
        <taxon>Alphaproteobacteria</taxon>
        <taxon>Rhodospirillales</taxon>
        <taxon>Magnetovibrionaceae</taxon>
        <taxon>Magnetovibrio</taxon>
    </lineage>
</organism>
<feature type="transmembrane region" description="Helical" evidence="1">
    <location>
        <begin position="77"/>
        <end position="96"/>
    </location>
</feature>
<keyword evidence="1" id="KW-0812">Transmembrane</keyword>
<gene>
    <name evidence="2" type="ORF">BEN30_10980</name>
</gene>
<evidence type="ECO:0000313" key="3">
    <source>
        <dbReference type="Proteomes" id="UP000095347"/>
    </source>
</evidence>
<keyword evidence="3" id="KW-1185">Reference proteome</keyword>
<protein>
    <submittedName>
        <fullName evidence="2">Uncharacterized protein</fullName>
    </submittedName>
</protein>
<comment type="caution">
    <text evidence="2">The sequence shown here is derived from an EMBL/GenBank/DDBJ whole genome shotgun (WGS) entry which is preliminary data.</text>
</comment>
<proteinExistence type="predicted"/>
<sequence length="112" mass="12932">MKGVFMALPGNSDVFWERVEREMQKHHPISYFFHAQLLRGGILVILFTAVYLVLGTILEPARGYFLSHMEVYIHPVYWTLGGIVLIICGAILRFRAMGPVIEKMKMNDEKYT</sequence>
<evidence type="ECO:0000256" key="1">
    <source>
        <dbReference type="SAM" id="Phobius"/>
    </source>
</evidence>
<accession>A0A1E5Q776</accession>
<name>A0A1E5Q776_9PROT</name>
<dbReference type="AlphaFoldDB" id="A0A1E5Q776"/>